<feature type="transmembrane region" description="Helical" evidence="2">
    <location>
        <begin position="113"/>
        <end position="131"/>
    </location>
</feature>
<evidence type="ECO:0000313" key="4">
    <source>
        <dbReference type="Proteomes" id="UP001564408"/>
    </source>
</evidence>
<gene>
    <name evidence="3" type="ORF">ABC977_12760</name>
</gene>
<protein>
    <submittedName>
        <fullName evidence="3">Uncharacterized protein</fullName>
    </submittedName>
</protein>
<feature type="transmembrane region" description="Helical" evidence="2">
    <location>
        <begin position="39"/>
        <end position="57"/>
    </location>
</feature>
<keyword evidence="2" id="KW-1133">Transmembrane helix</keyword>
<organism evidence="3 4">
    <name type="scientific">Thioalkalicoccus limnaeus</name>
    <dbReference type="NCBI Taxonomy" id="120681"/>
    <lineage>
        <taxon>Bacteria</taxon>
        <taxon>Pseudomonadati</taxon>
        <taxon>Pseudomonadota</taxon>
        <taxon>Gammaproteobacteria</taxon>
        <taxon>Chromatiales</taxon>
        <taxon>Chromatiaceae</taxon>
        <taxon>Thioalkalicoccus</taxon>
    </lineage>
</organism>
<reference evidence="3 4" key="1">
    <citation type="submission" date="2024-05" db="EMBL/GenBank/DDBJ databases">
        <title>Genome Sequence and Characterization of the New Strain Purple Sulfur Bacterium of Genus Thioalkalicoccus.</title>
        <authorList>
            <person name="Bryantseva I.A."/>
            <person name="Kyndt J.A."/>
            <person name="Imhoff J.F."/>
        </authorList>
    </citation>
    <scope>NUCLEOTIDE SEQUENCE [LARGE SCALE GENOMIC DNA]</scope>
    <source>
        <strain evidence="3 4">Um2</strain>
    </source>
</reference>
<evidence type="ECO:0000256" key="2">
    <source>
        <dbReference type="SAM" id="Phobius"/>
    </source>
</evidence>
<comment type="caution">
    <text evidence="3">The sequence shown here is derived from an EMBL/GenBank/DDBJ whole genome shotgun (WGS) entry which is preliminary data.</text>
</comment>
<keyword evidence="2" id="KW-0812">Transmembrane</keyword>
<feature type="region of interest" description="Disordered" evidence="1">
    <location>
        <begin position="182"/>
        <end position="206"/>
    </location>
</feature>
<evidence type="ECO:0000313" key="3">
    <source>
        <dbReference type="EMBL" id="MEY6433273.1"/>
    </source>
</evidence>
<sequence length="206" mass="22735">MFRFSIPSLVKFLVGILLLQAITVLLVYTAQQTNLEETWWLFASLGGAIGILVALWFTSLAEGHRRKAESHLKDRHYREREAFRTKLEKEKAQAVRTTERQITKARSRASSGTMLKGGAVVGGVVGVMLLMTQFVTIGLLTLTAAGGLLLGYGARTRQERWTRNKLVGSQEKPVEAITVSAKPSIAGPTRGRRTKERDAEINEGQA</sequence>
<name>A0ABV4BIZ0_9GAMM</name>
<dbReference type="RefSeq" id="WP_369667656.1">
    <property type="nucleotide sequence ID" value="NZ_JBDKXB010000018.1"/>
</dbReference>
<proteinExistence type="predicted"/>
<dbReference type="Proteomes" id="UP001564408">
    <property type="component" value="Unassembled WGS sequence"/>
</dbReference>
<keyword evidence="4" id="KW-1185">Reference proteome</keyword>
<accession>A0ABV4BIZ0</accession>
<keyword evidence="2" id="KW-0472">Membrane</keyword>
<dbReference type="EMBL" id="JBDKXB010000018">
    <property type="protein sequence ID" value="MEY6433273.1"/>
    <property type="molecule type" value="Genomic_DNA"/>
</dbReference>
<feature type="transmembrane region" description="Helical" evidence="2">
    <location>
        <begin position="137"/>
        <end position="154"/>
    </location>
</feature>
<evidence type="ECO:0000256" key="1">
    <source>
        <dbReference type="SAM" id="MobiDB-lite"/>
    </source>
</evidence>